<evidence type="ECO:0000256" key="2">
    <source>
        <dbReference type="ARBA" id="ARBA00012797"/>
    </source>
</evidence>
<dbReference type="InterPro" id="IPR028564">
    <property type="entry name" value="MT_TRM10-typ"/>
</dbReference>
<dbReference type="PANTHER" id="PTHR13563:SF13">
    <property type="entry name" value="TRNA METHYLTRANSFERASE 10 HOMOLOG A"/>
    <property type="match status" value="1"/>
</dbReference>
<evidence type="ECO:0000256" key="8">
    <source>
        <dbReference type="ARBA" id="ARBA00023136"/>
    </source>
</evidence>
<dbReference type="Gene3D" id="3.40.1280.30">
    <property type="match status" value="1"/>
</dbReference>
<feature type="domain" description="MARVEL" evidence="12">
    <location>
        <begin position="129"/>
        <end position="261"/>
    </location>
</feature>
<dbReference type="GO" id="GO:0016020">
    <property type="term" value="C:membrane"/>
    <property type="evidence" value="ECO:0007669"/>
    <property type="project" value="UniProtKB-SubCell"/>
</dbReference>
<evidence type="ECO:0000256" key="6">
    <source>
        <dbReference type="ARBA" id="ARBA00022692"/>
    </source>
</evidence>
<accession>A0A915MPC4</accession>
<name>A0A915MPC4_MELJA</name>
<evidence type="ECO:0000259" key="12">
    <source>
        <dbReference type="PROSITE" id="PS51225"/>
    </source>
</evidence>
<comment type="subcellular location">
    <subcellularLocation>
        <location evidence="1">Membrane</location>
        <topology evidence="1">Multi-pass membrane protein</topology>
    </subcellularLocation>
</comment>
<proteinExistence type="predicted"/>
<dbReference type="PANTHER" id="PTHR13563">
    <property type="entry name" value="TRNA (GUANINE-9-) METHYLTRANSFERASE"/>
    <property type="match status" value="1"/>
</dbReference>
<reference evidence="15" key="1">
    <citation type="submission" date="2022-11" db="UniProtKB">
        <authorList>
            <consortium name="WormBaseParasite"/>
        </authorList>
    </citation>
    <scope>IDENTIFICATION</scope>
</reference>
<evidence type="ECO:0000256" key="9">
    <source>
        <dbReference type="ARBA" id="ARBA00048434"/>
    </source>
</evidence>
<keyword evidence="14" id="KW-1185">Reference proteome</keyword>
<dbReference type="GO" id="GO:0002939">
    <property type="term" value="P:tRNA N1-guanine methylation"/>
    <property type="evidence" value="ECO:0007669"/>
    <property type="project" value="TreeGrafter"/>
</dbReference>
<evidence type="ECO:0000313" key="15">
    <source>
        <dbReference type="WBParaSite" id="scaffold4951_cov258.g8870"/>
    </source>
</evidence>
<comment type="catalytic activity">
    <reaction evidence="9">
        <text>guanosine(9) in tRNA + S-adenosyl-L-methionine = N(1)-methylguanosine(9) in tRNA + S-adenosyl-L-homocysteine + H(+)</text>
        <dbReference type="Rhea" id="RHEA:43156"/>
        <dbReference type="Rhea" id="RHEA-COMP:10367"/>
        <dbReference type="Rhea" id="RHEA-COMP:10368"/>
        <dbReference type="ChEBI" id="CHEBI:15378"/>
        <dbReference type="ChEBI" id="CHEBI:57856"/>
        <dbReference type="ChEBI" id="CHEBI:59789"/>
        <dbReference type="ChEBI" id="CHEBI:73542"/>
        <dbReference type="ChEBI" id="CHEBI:74269"/>
        <dbReference type="EC" id="2.1.1.221"/>
    </reaction>
</comment>
<dbReference type="InterPro" id="IPR038459">
    <property type="entry name" value="MT_TRM10-typ_sf"/>
</dbReference>
<dbReference type="EC" id="2.1.1.221" evidence="2"/>
<dbReference type="Proteomes" id="UP000887561">
    <property type="component" value="Unplaced"/>
</dbReference>
<dbReference type="GO" id="GO:0052905">
    <property type="term" value="F:tRNA (guanosine(9)-N1)-methyltransferase activity"/>
    <property type="evidence" value="ECO:0007669"/>
    <property type="project" value="UniProtKB-EC"/>
</dbReference>
<dbReference type="InterPro" id="IPR007356">
    <property type="entry name" value="tRNA_m1G_MeTrfase_euk"/>
</dbReference>
<evidence type="ECO:0000256" key="5">
    <source>
        <dbReference type="ARBA" id="ARBA00022691"/>
    </source>
</evidence>
<keyword evidence="3" id="KW-0489">Methyltransferase</keyword>
<keyword evidence="7 11" id="KW-1133">Transmembrane helix</keyword>
<feature type="transmembrane region" description="Helical" evidence="11">
    <location>
        <begin position="197"/>
        <end position="221"/>
    </location>
</feature>
<keyword evidence="4" id="KW-0808">Transferase</keyword>
<dbReference type="GO" id="GO:0005634">
    <property type="term" value="C:nucleus"/>
    <property type="evidence" value="ECO:0007669"/>
    <property type="project" value="TreeGrafter"/>
</dbReference>
<feature type="transmembrane region" description="Helical" evidence="11">
    <location>
        <begin position="233"/>
        <end position="255"/>
    </location>
</feature>
<dbReference type="PROSITE" id="PS51225">
    <property type="entry name" value="MARVEL"/>
    <property type="match status" value="1"/>
</dbReference>
<evidence type="ECO:0000313" key="14">
    <source>
        <dbReference type="Proteomes" id="UP000887561"/>
    </source>
</evidence>
<feature type="transmembrane region" description="Helical" evidence="11">
    <location>
        <begin position="163"/>
        <end position="185"/>
    </location>
</feature>
<evidence type="ECO:0000256" key="10">
    <source>
        <dbReference type="PROSITE-ProRule" id="PRU00581"/>
    </source>
</evidence>
<evidence type="ECO:0000256" key="4">
    <source>
        <dbReference type="ARBA" id="ARBA00022679"/>
    </source>
</evidence>
<dbReference type="InterPro" id="IPR008253">
    <property type="entry name" value="Marvel"/>
</dbReference>
<sequence length="284" mass="32098">MDERTVRKTISQLAYCYAVNRRVSDPVQFSIAGLTGKAEKIFNSYPSYSNWDVNVSNKNLDELWNPKQIVYLTADSNNLLETLNEDKVYIIGGLLDHNHHKVFEILVNFCQSLDWKKAFLNVIPKRKGIGEEILSEYKKGEEITTVLIMLSLSGASNQPPGTAFIWISSILAIIVDCLLIMTIGLELEKSLFSYQSLLNWPLVECIFSSLFAINFFISIWLCFNGKSFSDDRTSYSLAATFSLANFVQYTLNVIYHVRTWIAEQKSAMQVIDPRGVGVTSYGGP</sequence>
<organism evidence="14 15">
    <name type="scientific">Meloidogyne javanica</name>
    <name type="common">Root-knot nematode worm</name>
    <dbReference type="NCBI Taxonomy" id="6303"/>
    <lineage>
        <taxon>Eukaryota</taxon>
        <taxon>Metazoa</taxon>
        <taxon>Ecdysozoa</taxon>
        <taxon>Nematoda</taxon>
        <taxon>Chromadorea</taxon>
        <taxon>Rhabditida</taxon>
        <taxon>Tylenchina</taxon>
        <taxon>Tylenchomorpha</taxon>
        <taxon>Tylenchoidea</taxon>
        <taxon>Meloidogynidae</taxon>
        <taxon>Meloidogyninae</taxon>
        <taxon>Meloidogyne</taxon>
        <taxon>Meloidogyne incognita group</taxon>
    </lineage>
</organism>
<evidence type="ECO:0000256" key="7">
    <source>
        <dbReference type="ARBA" id="ARBA00022989"/>
    </source>
</evidence>
<dbReference type="WBParaSite" id="scaffold4951_cov258.g8870">
    <property type="protein sequence ID" value="scaffold4951_cov258.g8870"/>
    <property type="gene ID" value="scaffold4951_cov258.g8870"/>
</dbReference>
<keyword evidence="5" id="KW-0949">S-adenosyl-L-methionine</keyword>
<feature type="domain" description="SAM-dependent MTase TRM10-type" evidence="13">
    <location>
        <begin position="1"/>
        <end position="166"/>
    </location>
</feature>
<evidence type="ECO:0000256" key="1">
    <source>
        <dbReference type="ARBA" id="ARBA00004141"/>
    </source>
</evidence>
<dbReference type="GO" id="GO:0000049">
    <property type="term" value="F:tRNA binding"/>
    <property type="evidence" value="ECO:0007669"/>
    <property type="project" value="TreeGrafter"/>
</dbReference>
<dbReference type="PROSITE" id="PS51675">
    <property type="entry name" value="SAM_MT_TRM10"/>
    <property type="match status" value="1"/>
</dbReference>
<evidence type="ECO:0000256" key="11">
    <source>
        <dbReference type="SAM" id="Phobius"/>
    </source>
</evidence>
<protein>
    <recommendedName>
        <fullName evidence="2">tRNA (guanine(9)-N(1))-methyltransferase</fullName>
        <ecNumber evidence="2">2.1.1.221</ecNumber>
    </recommendedName>
</protein>
<keyword evidence="6 10" id="KW-0812">Transmembrane</keyword>
<dbReference type="AlphaFoldDB" id="A0A915MPC4"/>
<keyword evidence="8 10" id="KW-0472">Membrane</keyword>
<evidence type="ECO:0000259" key="13">
    <source>
        <dbReference type="PROSITE" id="PS51675"/>
    </source>
</evidence>
<evidence type="ECO:0000256" key="3">
    <source>
        <dbReference type="ARBA" id="ARBA00022603"/>
    </source>
</evidence>